<keyword evidence="10" id="KW-1185">Reference proteome</keyword>
<evidence type="ECO:0000313" key="9">
    <source>
        <dbReference type="EMBL" id="KAH7233040.1"/>
    </source>
</evidence>
<keyword evidence="4 6" id="KW-0119">Carbohydrate metabolism</keyword>
<dbReference type="PANTHER" id="PTHR11280">
    <property type="entry name" value="GLUCOSAMINE-6-PHOSPHATE ISOMERASE"/>
    <property type="match status" value="1"/>
</dbReference>
<dbReference type="Pfam" id="PF01182">
    <property type="entry name" value="Glucosamine_iso"/>
    <property type="match status" value="1"/>
</dbReference>
<comment type="function">
    <text evidence="5">Catalyzes the reversible conversion of alpha-D-glucosamine 6-phosphate (GlcN-6P) into beta-D-fructose 6-phosphate (Fru-6P) and ammonium ion, a regulatory reaction step in de novo uridine diphosphate-N-acetyl-alpha-D-glucosamine (UDP-GlcNAc) biosynthesis via hexosamine pathway.</text>
</comment>
<evidence type="ECO:0000256" key="7">
    <source>
        <dbReference type="SAM" id="MobiDB-lite"/>
    </source>
</evidence>
<comment type="caution">
    <text evidence="9">The sequence shown here is derived from an EMBL/GenBank/DDBJ whole genome shotgun (WGS) entry which is preliminary data.</text>
</comment>
<proteinExistence type="inferred from homology"/>
<comment type="catalytic activity">
    <reaction evidence="1 6">
        <text>alpha-D-glucosamine 6-phosphate + H2O = beta-D-fructose 6-phosphate + NH4(+)</text>
        <dbReference type="Rhea" id="RHEA:12172"/>
        <dbReference type="ChEBI" id="CHEBI:15377"/>
        <dbReference type="ChEBI" id="CHEBI:28938"/>
        <dbReference type="ChEBI" id="CHEBI:57634"/>
        <dbReference type="ChEBI" id="CHEBI:75989"/>
        <dbReference type="EC" id="3.5.99.6"/>
    </reaction>
</comment>
<evidence type="ECO:0000256" key="3">
    <source>
        <dbReference type="ARBA" id="ARBA00022801"/>
    </source>
</evidence>
<feature type="domain" description="Glucosamine/galactosamine-6-phosphate isomerase" evidence="8">
    <location>
        <begin position="10"/>
        <end position="218"/>
    </location>
</feature>
<dbReference type="InterPro" id="IPR004547">
    <property type="entry name" value="Glucosamine6P_isomerase"/>
</dbReference>
<feature type="region of interest" description="Disordered" evidence="7">
    <location>
        <begin position="263"/>
        <end position="293"/>
    </location>
</feature>
<dbReference type="Proteomes" id="UP000813427">
    <property type="component" value="Unassembled WGS sequence"/>
</dbReference>
<evidence type="ECO:0000256" key="5">
    <source>
        <dbReference type="ARBA" id="ARBA00049961"/>
    </source>
</evidence>
<dbReference type="InterPro" id="IPR018321">
    <property type="entry name" value="Glucosamine6P_isomerase_CS"/>
</dbReference>
<comment type="similarity">
    <text evidence="2 6">Belongs to the glucosamine/galactosamine-6-phosphate isomerase family.</text>
</comment>
<accession>A0A8K0W5S9</accession>
<dbReference type="GO" id="GO:0005975">
    <property type="term" value="P:carbohydrate metabolic process"/>
    <property type="evidence" value="ECO:0007669"/>
    <property type="project" value="InterPro"/>
</dbReference>
<dbReference type="CDD" id="cd01399">
    <property type="entry name" value="GlcN6P_deaminase"/>
    <property type="match status" value="1"/>
</dbReference>
<dbReference type="FunFam" id="3.40.50.1360:FF:000002">
    <property type="entry name" value="Glucosamine-6-phosphate deaminase"/>
    <property type="match status" value="1"/>
</dbReference>
<dbReference type="GO" id="GO:0042802">
    <property type="term" value="F:identical protein binding"/>
    <property type="evidence" value="ECO:0007669"/>
    <property type="project" value="TreeGrafter"/>
</dbReference>
<dbReference type="GO" id="GO:0006043">
    <property type="term" value="P:glucosamine catabolic process"/>
    <property type="evidence" value="ECO:0007669"/>
    <property type="project" value="TreeGrafter"/>
</dbReference>
<dbReference type="GO" id="GO:0006046">
    <property type="term" value="P:N-acetylglucosamine catabolic process"/>
    <property type="evidence" value="ECO:0007669"/>
    <property type="project" value="TreeGrafter"/>
</dbReference>
<dbReference type="HAMAP" id="MF_01241">
    <property type="entry name" value="GlcN6P_deamin"/>
    <property type="match status" value="1"/>
</dbReference>
<dbReference type="EC" id="3.5.99.6" evidence="6"/>
<evidence type="ECO:0000256" key="6">
    <source>
        <dbReference type="RuleBase" id="RU361197"/>
    </source>
</evidence>
<dbReference type="EMBL" id="JAGPXF010000008">
    <property type="protein sequence ID" value="KAH7233040.1"/>
    <property type="molecule type" value="Genomic_DNA"/>
</dbReference>
<name>A0A8K0W5S9_9HYPO</name>
<evidence type="ECO:0000313" key="10">
    <source>
        <dbReference type="Proteomes" id="UP000813427"/>
    </source>
</evidence>
<gene>
    <name evidence="9" type="ORF">BKA59DRAFT_408263</name>
</gene>
<dbReference type="Gene3D" id="3.40.50.1360">
    <property type="match status" value="1"/>
</dbReference>
<evidence type="ECO:0000259" key="8">
    <source>
        <dbReference type="Pfam" id="PF01182"/>
    </source>
</evidence>
<evidence type="ECO:0000256" key="1">
    <source>
        <dbReference type="ARBA" id="ARBA00000644"/>
    </source>
</evidence>
<dbReference type="PANTHER" id="PTHR11280:SF5">
    <property type="entry name" value="GLUCOSAMINE-6-PHOSPHATE ISOMERASE"/>
    <property type="match status" value="1"/>
</dbReference>
<dbReference type="PROSITE" id="PS01161">
    <property type="entry name" value="GLC_GALNAC_ISOMERASE"/>
    <property type="match status" value="1"/>
</dbReference>
<dbReference type="SUPFAM" id="SSF100950">
    <property type="entry name" value="NagB/RpiA/CoA transferase-like"/>
    <property type="match status" value="1"/>
</dbReference>
<dbReference type="InterPro" id="IPR037171">
    <property type="entry name" value="NagB/RpiA_transferase-like"/>
</dbReference>
<dbReference type="InterPro" id="IPR006148">
    <property type="entry name" value="Glc/Gal-6P_isomerase"/>
</dbReference>
<evidence type="ECO:0000256" key="2">
    <source>
        <dbReference type="ARBA" id="ARBA00005526"/>
    </source>
</evidence>
<dbReference type="AlphaFoldDB" id="A0A8K0W5S9"/>
<evidence type="ECO:0000256" key="4">
    <source>
        <dbReference type="ARBA" id="ARBA00023277"/>
    </source>
</evidence>
<dbReference type="GO" id="GO:0019262">
    <property type="term" value="P:N-acetylneuraminate catabolic process"/>
    <property type="evidence" value="ECO:0007669"/>
    <property type="project" value="TreeGrafter"/>
</dbReference>
<keyword evidence="3 6" id="KW-0378">Hydrolase</keyword>
<dbReference type="GO" id="GO:0005829">
    <property type="term" value="C:cytosol"/>
    <property type="evidence" value="ECO:0007669"/>
    <property type="project" value="UniProtKB-ARBA"/>
</dbReference>
<dbReference type="GO" id="GO:0004342">
    <property type="term" value="F:glucosamine-6-phosphate deaminase activity"/>
    <property type="evidence" value="ECO:0007669"/>
    <property type="project" value="UniProtKB-UniRule"/>
</dbReference>
<protein>
    <recommendedName>
        <fullName evidence="6">Glucosamine-6-phosphate isomerase</fullName>
        <ecNumber evidence="6">3.5.99.6</ecNumber>
    </recommendedName>
    <alternativeName>
        <fullName evidence="6">Glucosamine-6-phosphate isomerase</fullName>
    </alternativeName>
</protein>
<sequence length="311" mass="34318">MRLVIREVSEEASQYISEYIISRILAFSPTADRPFVLGLPTGGSPLHIYRNLIQAHKASRVSFRHVVTFNMDEYVGLPREHPESYCSFMHHNLFKHIDIEPENIHLLNGNAPDLFAECADYEAKIRALGGIELFLGGVGTDGHIAFNEPGSSLVSRTRIKSLAYETRIANARFFDNDIEQVPEMALTVGVQTVMDAREVVIIALGASKALAIQQAVEGGVSHLCTLSCLQLHPRSMVVVDEDATLEMKIKTVNYFKGVEKTMRQKKSSGHLPPSPTLTADGDDDGDLKPDNMASRIAPTTRVRSVTFPVGM</sequence>
<dbReference type="OrthoDB" id="7663298at2759"/>
<dbReference type="NCBIfam" id="TIGR00502">
    <property type="entry name" value="nagB"/>
    <property type="match status" value="1"/>
</dbReference>
<reference evidence="9" key="1">
    <citation type="journal article" date="2021" name="Nat. Commun.">
        <title>Genetic determinants of endophytism in the Arabidopsis root mycobiome.</title>
        <authorList>
            <person name="Mesny F."/>
            <person name="Miyauchi S."/>
            <person name="Thiergart T."/>
            <person name="Pickel B."/>
            <person name="Atanasova L."/>
            <person name="Karlsson M."/>
            <person name="Huettel B."/>
            <person name="Barry K.W."/>
            <person name="Haridas S."/>
            <person name="Chen C."/>
            <person name="Bauer D."/>
            <person name="Andreopoulos W."/>
            <person name="Pangilinan J."/>
            <person name="LaButti K."/>
            <person name="Riley R."/>
            <person name="Lipzen A."/>
            <person name="Clum A."/>
            <person name="Drula E."/>
            <person name="Henrissat B."/>
            <person name="Kohler A."/>
            <person name="Grigoriev I.V."/>
            <person name="Martin F.M."/>
            <person name="Hacquard S."/>
        </authorList>
    </citation>
    <scope>NUCLEOTIDE SEQUENCE</scope>
    <source>
        <strain evidence="9">MPI-SDFR-AT-0068</strain>
    </source>
</reference>
<organism evidence="9 10">
    <name type="scientific">Fusarium tricinctum</name>
    <dbReference type="NCBI Taxonomy" id="61284"/>
    <lineage>
        <taxon>Eukaryota</taxon>
        <taxon>Fungi</taxon>
        <taxon>Dikarya</taxon>
        <taxon>Ascomycota</taxon>
        <taxon>Pezizomycotina</taxon>
        <taxon>Sordariomycetes</taxon>
        <taxon>Hypocreomycetidae</taxon>
        <taxon>Hypocreales</taxon>
        <taxon>Nectriaceae</taxon>
        <taxon>Fusarium</taxon>
        <taxon>Fusarium tricinctum species complex</taxon>
    </lineage>
</organism>